<dbReference type="FunCoup" id="A0A5N4A5H9">
    <property type="interactions" value="468"/>
</dbReference>
<comment type="caution">
    <text evidence="7">The sequence shown here is derived from an EMBL/GenBank/DDBJ whole genome shotgun (WGS) entry which is preliminary data.</text>
</comment>
<dbReference type="Proteomes" id="UP000327044">
    <property type="component" value="Unassembled WGS sequence"/>
</dbReference>
<dbReference type="InterPro" id="IPR036600">
    <property type="entry name" value="PAH_sf"/>
</dbReference>
<evidence type="ECO:0000313" key="8">
    <source>
        <dbReference type="Proteomes" id="UP000327044"/>
    </source>
</evidence>
<dbReference type="GO" id="GO:0003712">
    <property type="term" value="F:transcription coregulator activity"/>
    <property type="evidence" value="ECO:0007669"/>
    <property type="project" value="TreeGrafter"/>
</dbReference>
<feature type="region of interest" description="Disordered" evidence="6">
    <location>
        <begin position="1252"/>
        <end position="1310"/>
    </location>
</feature>
<proteinExistence type="predicted"/>
<dbReference type="Pfam" id="PF21227">
    <property type="entry name" value="Myb_DNA-binding_7"/>
    <property type="match status" value="1"/>
</dbReference>
<feature type="compositionally biased region" description="Polar residues" evidence="6">
    <location>
        <begin position="1294"/>
        <end position="1304"/>
    </location>
</feature>
<evidence type="ECO:0008006" key="9">
    <source>
        <dbReference type="Google" id="ProtNLM"/>
    </source>
</evidence>
<feature type="compositionally biased region" description="Basic and acidic residues" evidence="6">
    <location>
        <begin position="1252"/>
        <end position="1262"/>
    </location>
</feature>
<keyword evidence="8" id="KW-1185">Reference proteome</keyword>
<dbReference type="Gene3D" id="1.10.10.60">
    <property type="entry name" value="Homeodomain-like"/>
    <property type="match status" value="1"/>
</dbReference>
<dbReference type="Pfam" id="PF02671">
    <property type="entry name" value="PAH"/>
    <property type="match status" value="1"/>
</dbReference>
<evidence type="ECO:0000256" key="2">
    <source>
        <dbReference type="ARBA" id="ARBA00023015"/>
    </source>
</evidence>
<dbReference type="GO" id="GO:0005634">
    <property type="term" value="C:nucleus"/>
    <property type="evidence" value="ECO:0007669"/>
    <property type="project" value="UniProtKB-SubCell"/>
</dbReference>
<dbReference type="InterPro" id="IPR009057">
    <property type="entry name" value="Homeodomain-like_sf"/>
</dbReference>
<evidence type="ECO:0000256" key="5">
    <source>
        <dbReference type="PROSITE-ProRule" id="PRU00810"/>
    </source>
</evidence>
<comment type="subcellular location">
    <subcellularLocation>
        <location evidence="1 5">Nucleus</location>
    </subcellularLocation>
</comment>
<feature type="compositionally biased region" description="Acidic residues" evidence="6">
    <location>
        <begin position="1279"/>
        <end position="1288"/>
    </location>
</feature>
<feature type="compositionally biased region" description="Basic residues" evidence="6">
    <location>
        <begin position="1167"/>
        <end position="1181"/>
    </location>
</feature>
<dbReference type="OrthoDB" id="6257037at2759"/>
<feature type="compositionally biased region" description="Acidic residues" evidence="6">
    <location>
        <begin position="144"/>
        <end position="164"/>
    </location>
</feature>
<protein>
    <recommendedName>
        <fullName evidence="9">Myb-like domain-containing protein</fullName>
    </recommendedName>
</protein>
<evidence type="ECO:0000256" key="3">
    <source>
        <dbReference type="ARBA" id="ARBA00023163"/>
    </source>
</evidence>
<evidence type="ECO:0000256" key="1">
    <source>
        <dbReference type="ARBA" id="ARBA00004123"/>
    </source>
</evidence>
<evidence type="ECO:0000313" key="7">
    <source>
        <dbReference type="EMBL" id="KAB0792561.1"/>
    </source>
</evidence>
<feature type="region of interest" description="Disordered" evidence="6">
    <location>
        <begin position="1124"/>
        <end position="1184"/>
    </location>
</feature>
<dbReference type="SUPFAM" id="SSF47762">
    <property type="entry name" value="PAH2 domain"/>
    <property type="match status" value="1"/>
</dbReference>
<keyword evidence="4 5" id="KW-0539">Nucleus</keyword>
<dbReference type="GO" id="GO:0006355">
    <property type="term" value="P:regulation of DNA-templated transcription"/>
    <property type="evidence" value="ECO:0007669"/>
    <property type="project" value="InterPro"/>
</dbReference>
<organism evidence="7 8">
    <name type="scientific">Photinus pyralis</name>
    <name type="common">Common eastern firefly</name>
    <name type="synonym">Lampyris pyralis</name>
    <dbReference type="NCBI Taxonomy" id="7054"/>
    <lineage>
        <taxon>Eukaryota</taxon>
        <taxon>Metazoa</taxon>
        <taxon>Ecdysozoa</taxon>
        <taxon>Arthropoda</taxon>
        <taxon>Hexapoda</taxon>
        <taxon>Insecta</taxon>
        <taxon>Pterygota</taxon>
        <taxon>Neoptera</taxon>
        <taxon>Endopterygota</taxon>
        <taxon>Coleoptera</taxon>
        <taxon>Polyphaga</taxon>
        <taxon>Elateriformia</taxon>
        <taxon>Elateroidea</taxon>
        <taxon>Lampyridae</taxon>
        <taxon>Lampyrinae</taxon>
        <taxon>Photinus</taxon>
    </lineage>
</organism>
<dbReference type="Gene3D" id="1.20.1160.11">
    <property type="entry name" value="Paired amphipathic helix"/>
    <property type="match status" value="1"/>
</dbReference>
<dbReference type="PROSITE" id="PS51477">
    <property type="entry name" value="PAH"/>
    <property type="match status" value="1"/>
</dbReference>
<keyword evidence="3" id="KW-0804">Transcription</keyword>
<feature type="compositionally biased region" description="Acidic residues" evidence="6">
    <location>
        <begin position="805"/>
        <end position="815"/>
    </location>
</feature>
<sequence length="1372" mass="156560">MDASLENFSEGEVSDDGLKIVLESPKRKLPRKSRTPRKLERSELDIIDSIAKDLDEKLDAKAAKINLTTINVKSILKQVVTNEHVLGFVRQSEDPQAPQTKLPFEPKLTRAKAKELFPSPTITALPWLSPKRPSEVQKLITDDLAEDSSGDEYVPMEEESEDDRISEPRSVSPLTAVKEPESEKIQWSDDGVFKIPPIKTQEGEIEEANIALRTRSKLCLSSTPLEIIEEAFIPPDITTDMYDMDCDNDDWRDFLKKFTRPLDEVTKPCEDEEHDPEYNILADEEVDKVDKEELRADRAVKVSRKEFNDMLAELFEYANNFEDNDENNASVSTINDSQLVSDISDIVDTTPQLVVPPVDVPVIPTIEPSSELIYCEAMRMDQKLLLEQQLRQHVQLLAQHFLLSYQHPEYHDLSTEFKACLYNYNCLAELKENSIFKTCNLDGAIKLMNDWEKQFQLNTDEIKEMKAYVCRVLHESQTSKAAGIEYIVTFPPLIMETIARSEVFIYPDLLPIIPFKSTSLFSKFIESYTTSENQLVALGLEKFTPDLACDKSNLNGKGEVKLKRVCALIQKYFTPTKQITRLYCHIFNSKHPRAPGNPIKYYFQNRRAPVVIHYVRSLEEYGILPPCKRKKEMLPYQWKMYLYPHCAPQGILLPTSLSVPTTITKVQRPPAFNKSFATKNLRRRTVQRIPLHSNSRIVPQQLTPRNQSPATFCSTPKLTSSCTRKHLDQYFRSPRANRLGNISPKLKSFKFNSSIFNNLRKLDQDELNMLPSMPFLDGSAVGESRSPVAQLNHLDGVETEPPPAECDDDEDANQKDNEDDINALMIASSTIRTPNRRTQSATDKKRARLQREYLANLAMLTPEDPVYLQEKAQSYAQAYFDKVKERLSPEDYKEFMEVLNNFEENTCSVTELYKQIESVMGSEHSDLKEEFLTFLMPSQAKEIGKLIPYYTLSNMSLFLRKLELYFKDQPAQLRKIYRSLTYLTTCVDINMERVKATILPLLKGNNLLTDWFLQIFPSEPPPPSLLNGVWERMETRREFNLHEDVFETVNVPEMEDHYGGHNCVCTCHESNDVTFKSPGQHCVKCGLKFFQGRVYIQTAKGLRLANVTFNGNSGVDHHLRLNGLHADRRKRRSEVSPSKQFASPAKDSHDDHRISLDSEDDADGLKRKGRTSKSPRKKRVKFRDANEKVAPIEVACETPLPSEIAENIPNSDENVKMAAAISNIDECDGANEKPSMEDAGEWDCNTSIESVEVRHSPEHSAESESEFCEESSQDNINTETDESAEELESLSNSPVHSDNSNSNHAPEEVSWTRDEDKIILETLQKECGRDSAFVNISELLENRSVLQVKERVQTLMDLLQKMTSASESNSQK</sequence>
<gene>
    <name evidence="7" type="ORF">PPYR_14520</name>
</gene>
<keyword evidence="2" id="KW-0805">Transcription regulation</keyword>
<reference evidence="7 8" key="1">
    <citation type="journal article" date="2018" name="Elife">
        <title>Firefly genomes illuminate parallel origins of bioluminescence in beetles.</title>
        <authorList>
            <person name="Fallon T.R."/>
            <person name="Lower S.E."/>
            <person name="Chang C.H."/>
            <person name="Bessho-Uehara M."/>
            <person name="Martin G.J."/>
            <person name="Bewick A.J."/>
            <person name="Behringer M."/>
            <person name="Debat H.J."/>
            <person name="Wong I."/>
            <person name="Day J.C."/>
            <person name="Suvorov A."/>
            <person name="Silva C.J."/>
            <person name="Stanger-Hall K.F."/>
            <person name="Hall D.W."/>
            <person name="Schmitz R.J."/>
            <person name="Nelson D.R."/>
            <person name="Lewis S.M."/>
            <person name="Shigenobu S."/>
            <person name="Bybee S.M."/>
            <person name="Larracuente A.M."/>
            <person name="Oba Y."/>
            <person name="Weng J.K."/>
        </authorList>
    </citation>
    <scope>NUCLEOTIDE SEQUENCE [LARGE SCALE GENOMIC DNA]</scope>
    <source>
        <strain evidence="7">1611_PpyrPB1</strain>
        <tissue evidence="7">Whole body</tissue>
    </source>
</reference>
<evidence type="ECO:0000256" key="4">
    <source>
        <dbReference type="ARBA" id="ARBA00023242"/>
    </source>
</evidence>
<dbReference type="InterPro" id="IPR003822">
    <property type="entry name" value="PAH"/>
</dbReference>
<dbReference type="InterPro" id="IPR052435">
    <property type="entry name" value="YY1-Transcr_Regul"/>
</dbReference>
<feature type="compositionally biased region" description="Acidic residues" evidence="6">
    <location>
        <begin position="1263"/>
        <end position="1272"/>
    </location>
</feature>
<evidence type="ECO:0000256" key="6">
    <source>
        <dbReference type="SAM" id="MobiDB-lite"/>
    </source>
</evidence>
<dbReference type="InParanoid" id="A0A5N4A5H9"/>
<feature type="region of interest" description="Disordered" evidence="6">
    <location>
        <begin position="794"/>
        <end position="815"/>
    </location>
</feature>
<dbReference type="PANTHER" id="PTHR16088:SF3">
    <property type="entry name" value="GON-4-LIKE PROTEIN"/>
    <property type="match status" value="1"/>
</dbReference>
<dbReference type="PANTHER" id="PTHR16088">
    <property type="entry name" value="YY1 ASSOCIATED PROTEIN-RELATED"/>
    <property type="match status" value="1"/>
</dbReference>
<feature type="compositionally biased region" description="Basic and acidic residues" evidence="6">
    <location>
        <begin position="1146"/>
        <end position="1156"/>
    </location>
</feature>
<dbReference type="EMBL" id="VVIM01000010">
    <property type="protein sequence ID" value="KAB0792561.1"/>
    <property type="molecule type" value="Genomic_DNA"/>
</dbReference>
<name>A0A5N4A5H9_PHOPY</name>
<feature type="region of interest" description="Disordered" evidence="6">
    <location>
        <begin position="144"/>
        <end position="169"/>
    </location>
</feature>
<dbReference type="SUPFAM" id="SSF46689">
    <property type="entry name" value="Homeodomain-like"/>
    <property type="match status" value="1"/>
</dbReference>
<accession>A0A5N4A5H9</accession>